<organism evidence="6 7">
    <name type="scientific">Tranquillimonas rosea</name>
    <dbReference type="NCBI Taxonomy" id="641238"/>
    <lineage>
        <taxon>Bacteria</taxon>
        <taxon>Pseudomonadati</taxon>
        <taxon>Pseudomonadota</taxon>
        <taxon>Alphaproteobacteria</taxon>
        <taxon>Rhodobacterales</taxon>
        <taxon>Roseobacteraceae</taxon>
        <taxon>Tranquillimonas</taxon>
    </lineage>
</organism>
<dbReference type="RefSeq" id="WP_092693606.1">
    <property type="nucleotide sequence ID" value="NZ_FOGU01000006.1"/>
</dbReference>
<dbReference type="EMBL" id="FOGU01000006">
    <property type="protein sequence ID" value="SES13759.1"/>
    <property type="molecule type" value="Genomic_DNA"/>
</dbReference>
<comment type="similarity">
    <text evidence="2">Belongs to the virb1 family.</text>
</comment>
<dbReference type="Proteomes" id="UP000198885">
    <property type="component" value="Unassembled WGS sequence"/>
</dbReference>
<dbReference type="InterPro" id="IPR023346">
    <property type="entry name" value="Lysozyme-like_dom_sf"/>
</dbReference>
<evidence type="ECO:0000256" key="2">
    <source>
        <dbReference type="ARBA" id="ARBA00009387"/>
    </source>
</evidence>
<comment type="similarity">
    <text evidence="1">Belongs to the transglycosylase Slt family.</text>
</comment>
<dbReference type="PANTHER" id="PTHR37423">
    <property type="entry name" value="SOLUBLE LYTIC MUREIN TRANSGLYCOSYLASE-RELATED"/>
    <property type="match status" value="1"/>
</dbReference>
<gene>
    <name evidence="6" type="ORF">SAMN04490244_10649</name>
</gene>
<dbReference type="AlphaFoldDB" id="A0A1H9UWP6"/>
<sequence length="270" mass="28409">MLIRFLSLAAMAAVLGAGPVCAGDPPPFKDFTFKRVKPPEPGAKKRITVQIAPKPPEPVAPKEKKRTKRQGDAPSAPELAGWFWDDLPGAGLDRLETALRRVERGGAIRVPRLQELRPIADRHGAAILKATVGTRVSPALALAVISVESGGRRRAVSSAGAQGLMQLMPATAARFDVADSDVAAENIRGGVAYLDWLLAEFGEDPLLALAGYNAGENAVKRHGGPPPYAETRAYVPKVLAAWKAARGLCVTPPQLMSDGCVFIGSAAGQG</sequence>
<evidence type="ECO:0000313" key="7">
    <source>
        <dbReference type="Proteomes" id="UP000198885"/>
    </source>
</evidence>
<dbReference type="Pfam" id="PF01464">
    <property type="entry name" value="SLT"/>
    <property type="match status" value="1"/>
</dbReference>
<dbReference type="SUPFAM" id="SSF53955">
    <property type="entry name" value="Lysozyme-like"/>
    <property type="match status" value="1"/>
</dbReference>
<keyword evidence="7" id="KW-1185">Reference proteome</keyword>
<dbReference type="CDD" id="cd00254">
    <property type="entry name" value="LT-like"/>
    <property type="match status" value="1"/>
</dbReference>
<feature type="domain" description="Transglycosylase SLT" evidence="5">
    <location>
        <begin position="127"/>
        <end position="223"/>
    </location>
</feature>
<feature type="region of interest" description="Disordered" evidence="3">
    <location>
        <begin position="36"/>
        <end position="80"/>
    </location>
</feature>
<accession>A0A1H9UWP6</accession>
<dbReference type="InterPro" id="IPR008258">
    <property type="entry name" value="Transglycosylase_SLT_dom_1"/>
</dbReference>
<evidence type="ECO:0000256" key="1">
    <source>
        <dbReference type="ARBA" id="ARBA00007734"/>
    </source>
</evidence>
<protein>
    <submittedName>
        <fullName evidence="6">Soluble lytic murein transglycosylase</fullName>
    </submittedName>
</protein>
<dbReference type="PANTHER" id="PTHR37423:SF2">
    <property type="entry name" value="MEMBRANE-BOUND LYTIC MUREIN TRANSGLYCOSYLASE C"/>
    <property type="match status" value="1"/>
</dbReference>
<feature type="chain" id="PRO_5011698040" evidence="4">
    <location>
        <begin position="23"/>
        <end position="270"/>
    </location>
</feature>
<name>A0A1H9UWP6_9RHOB</name>
<evidence type="ECO:0000259" key="5">
    <source>
        <dbReference type="Pfam" id="PF01464"/>
    </source>
</evidence>
<evidence type="ECO:0000313" key="6">
    <source>
        <dbReference type="EMBL" id="SES13759.1"/>
    </source>
</evidence>
<evidence type="ECO:0000256" key="3">
    <source>
        <dbReference type="SAM" id="MobiDB-lite"/>
    </source>
</evidence>
<evidence type="ECO:0000256" key="4">
    <source>
        <dbReference type="SAM" id="SignalP"/>
    </source>
</evidence>
<proteinExistence type="inferred from homology"/>
<feature type="signal peptide" evidence="4">
    <location>
        <begin position="1"/>
        <end position="22"/>
    </location>
</feature>
<dbReference type="OrthoDB" id="9815002at2"/>
<dbReference type="STRING" id="641238.SAMN04490244_10649"/>
<dbReference type="Gene3D" id="1.10.530.10">
    <property type="match status" value="1"/>
</dbReference>
<keyword evidence="4" id="KW-0732">Signal</keyword>
<reference evidence="6 7" key="1">
    <citation type="submission" date="2016-10" db="EMBL/GenBank/DDBJ databases">
        <authorList>
            <person name="de Groot N.N."/>
        </authorList>
    </citation>
    <scope>NUCLEOTIDE SEQUENCE [LARGE SCALE GENOMIC DNA]</scope>
    <source>
        <strain evidence="6 7">DSM 23042</strain>
    </source>
</reference>